<name>A0A1H3VUN2_9BACT</name>
<dbReference type="EMBL" id="FNQN01000001">
    <property type="protein sequence ID" value="SDZ78486.1"/>
    <property type="molecule type" value="Genomic_DNA"/>
</dbReference>
<dbReference type="STRING" id="37625.SAMN05660420_00294"/>
<dbReference type="Gene3D" id="3.40.50.1000">
    <property type="entry name" value="HAD superfamily/HAD-like"/>
    <property type="match status" value="1"/>
</dbReference>
<dbReference type="Pfam" id="PF08282">
    <property type="entry name" value="Hydrolase_3"/>
    <property type="match status" value="1"/>
</dbReference>
<gene>
    <name evidence="1" type="ORF">SAMN05660420_00294</name>
</gene>
<dbReference type="OrthoDB" id="9814970at2"/>
<dbReference type="AlphaFoldDB" id="A0A1H3VUN2"/>
<dbReference type="GO" id="GO:0005829">
    <property type="term" value="C:cytosol"/>
    <property type="evidence" value="ECO:0007669"/>
    <property type="project" value="TreeGrafter"/>
</dbReference>
<dbReference type="SUPFAM" id="SSF56784">
    <property type="entry name" value="HAD-like"/>
    <property type="match status" value="1"/>
</dbReference>
<dbReference type="InterPro" id="IPR023214">
    <property type="entry name" value="HAD_sf"/>
</dbReference>
<dbReference type="PANTHER" id="PTHR10000:SF8">
    <property type="entry name" value="HAD SUPERFAMILY HYDROLASE-LIKE, TYPE 3"/>
    <property type="match status" value="1"/>
</dbReference>
<protein>
    <recommendedName>
        <fullName evidence="3">HAD family phosphatase</fullName>
    </recommendedName>
</protein>
<dbReference type="PANTHER" id="PTHR10000">
    <property type="entry name" value="PHOSPHOSERINE PHOSPHATASE"/>
    <property type="match status" value="1"/>
</dbReference>
<dbReference type="NCBIfam" id="TIGR01484">
    <property type="entry name" value="HAD-SF-IIB"/>
    <property type="match status" value="1"/>
</dbReference>
<keyword evidence="2" id="KW-1185">Reference proteome</keyword>
<evidence type="ECO:0000313" key="1">
    <source>
        <dbReference type="EMBL" id="SDZ78486.1"/>
    </source>
</evidence>
<dbReference type="GO" id="GO:0000287">
    <property type="term" value="F:magnesium ion binding"/>
    <property type="evidence" value="ECO:0007669"/>
    <property type="project" value="TreeGrafter"/>
</dbReference>
<reference evidence="1 2" key="1">
    <citation type="submission" date="2016-10" db="EMBL/GenBank/DDBJ databases">
        <authorList>
            <person name="de Groot N.N."/>
        </authorList>
    </citation>
    <scope>NUCLEOTIDE SEQUENCE [LARGE SCALE GENOMIC DNA]</scope>
    <source>
        <strain evidence="1 2">DSM 7343</strain>
    </source>
</reference>
<evidence type="ECO:0000313" key="2">
    <source>
        <dbReference type="Proteomes" id="UP000199409"/>
    </source>
</evidence>
<sequence>MKIKMVVTDLDGTLARSDATICPVDRKALETIGSAGICRVIATGRSYFSACKVLSADFPIDYLVFSCGAGIMDWQTKEIIQAQHLPQKKVETITKILLDHKVDFSIQDRIPNNHHFSYSLPNKDNQDFKRRLAIYRDYCRELDLNKIEEASQIIAILGDSTVWFEQLSQKFNNVKIVRATSPLDGKTLWMEILPPLASKSSGVDYLCTLLNISSTQTVAIGNDYNDVDMLSYCKYSFVVANAPEELKNSYPTVASNDRNGFSQLVNQLICSEMNPS</sequence>
<dbReference type="Proteomes" id="UP000199409">
    <property type="component" value="Unassembled WGS sequence"/>
</dbReference>
<dbReference type="Gene3D" id="3.30.1240.10">
    <property type="match status" value="1"/>
</dbReference>
<dbReference type="RefSeq" id="WP_092344155.1">
    <property type="nucleotide sequence ID" value="NZ_FNQN01000001.1"/>
</dbReference>
<dbReference type="InterPro" id="IPR006379">
    <property type="entry name" value="HAD-SF_hydro_IIB"/>
</dbReference>
<evidence type="ECO:0008006" key="3">
    <source>
        <dbReference type="Google" id="ProtNLM"/>
    </source>
</evidence>
<proteinExistence type="predicted"/>
<accession>A0A1H3VUN2</accession>
<dbReference type="GO" id="GO:0016791">
    <property type="term" value="F:phosphatase activity"/>
    <property type="evidence" value="ECO:0007669"/>
    <property type="project" value="TreeGrafter"/>
</dbReference>
<organism evidence="1 2">
    <name type="scientific">Desulfuromusa kysingii</name>
    <dbReference type="NCBI Taxonomy" id="37625"/>
    <lineage>
        <taxon>Bacteria</taxon>
        <taxon>Pseudomonadati</taxon>
        <taxon>Thermodesulfobacteriota</taxon>
        <taxon>Desulfuromonadia</taxon>
        <taxon>Desulfuromonadales</taxon>
        <taxon>Geopsychrobacteraceae</taxon>
        <taxon>Desulfuromusa</taxon>
    </lineage>
</organism>
<dbReference type="InterPro" id="IPR036412">
    <property type="entry name" value="HAD-like_sf"/>
</dbReference>